<proteinExistence type="predicted"/>
<evidence type="ECO:0000313" key="2">
    <source>
        <dbReference type="EMBL" id="KAH3799909.1"/>
    </source>
</evidence>
<reference evidence="2" key="2">
    <citation type="submission" date="2020-11" db="EMBL/GenBank/DDBJ databases">
        <authorList>
            <person name="McCartney M.A."/>
            <person name="Auch B."/>
            <person name="Kono T."/>
            <person name="Mallez S."/>
            <person name="Becker A."/>
            <person name="Gohl D.M."/>
            <person name="Silverstein K.A.T."/>
            <person name="Koren S."/>
            <person name="Bechman K.B."/>
            <person name="Herman A."/>
            <person name="Abrahante J.E."/>
            <person name="Garbe J."/>
        </authorList>
    </citation>
    <scope>NUCLEOTIDE SEQUENCE</scope>
    <source>
        <strain evidence="2">Duluth1</strain>
        <tissue evidence="2">Whole animal</tissue>
    </source>
</reference>
<evidence type="ECO:0000256" key="1">
    <source>
        <dbReference type="SAM" id="SignalP"/>
    </source>
</evidence>
<keyword evidence="3" id="KW-1185">Reference proteome</keyword>
<evidence type="ECO:0000313" key="3">
    <source>
        <dbReference type="Proteomes" id="UP000828390"/>
    </source>
</evidence>
<dbReference type="AlphaFoldDB" id="A0A9D4J8C5"/>
<protein>
    <submittedName>
        <fullName evidence="2">Uncharacterized protein</fullName>
    </submittedName>
</protein>
<feature type="chain" id="PRO_5038756875" evidence="1">
    <location>
        <begin position="24"/>
        <end position="50"/>
    </location>
</feature>
<feature type="signal peptide" evidence="1">
    <location>
        <begin position="1"/>
        <end position="23"/>
    </location>
</feature>
<name>A0A9D4J8C5_DREPO</name>
<dbReference type="Proteomes" id="UP000828390">
    <property type="component" value="Unassembled WGS sequence"/>
</dbReference>
<comment type="caution">
    <text evidence="2">The sequence shown here is derived from an EMBL/GenBank/DDBJ whole genome shotgun (WGS) entry which is preliminary data.</text>
</comment>
<organism evidence="2 3">
    <name type="scientific">Dreissena polymorpha</name>
    <name type="common">Zebra mussel</name>
    <name type="synonym">Mytilus polymorpha</name>
    <dbReference type="NCBI Taxonomy" id="45954"/>
    <lineage>
        <taxon>Eukaryota</taxon>
        <taxon>Metazoa</taxon>
        <taxon>Spiralia</taxon>
        <taxon>Lophotrochozoa</taxon>
        <taxon>Mollusca</taxon>
        <taxon>Bivalvia</taxon>
        <taxon>Autobranchia</taxon>
        <taxon>Heteroconchia</taxon>
        <taxon>Euheterodonta</taxon>
        <taxon>Imparidentia</taxon>
        <taxon>Neoheterodontei</taxon>
        <taxon>Myida</taxon>
        <taxon>Dreissenoidea</taxon>
        <taxon>Dreissenidae</taxon>
        <taxon>Dreissena</taxon>
    </lineage>
</organism>
<keyword evidence="1" id="KW-0732">Signal</keyword>
<reference evidence="2" key="1">
    <citation type="journal article" date="2019" name="bioRxiv">
        <title>The Genome of the Zebra Mussel, Dreissena polymorpha: A Resource for Invasive Species Research.</title>
        <authorList>
            <person name="McCartney M.A."/>
            <person name="Auch B."/>
            <person name="Kono T."/>
            <person name="Mallez S."/>
            <person name="Zhang Y."/>
            <person name="Obille A."/>
            <person name="Becker A."/>
            <person name="Abrahante J.E."/>
            <person name="Garbe J."/>
            <person name="Badalamenti J.P."/>
            <person name="Herman A."/>
            <person name="Mangelson H."/>
            <person name="Liachko I."/>
            <person name="Sullivan S."/>
            <person name="Sone E.D."/>
            <person name="Koren S."/>
            <person name="Silverstein K.A.T."/>
            <person name="Beckman K.B."/>
            <person name="Gohl D.M."/>
        </authorList>
    </citation>
    <scope>NUCLEOTIDE SEQUENCE</scope>
    <source>
        <strain evidence="2">Duluth1</strain>
        <tissue evidence="2">Whole animal</tissue>
    </source>
</reference>
<dbReference type="EMBL" id="JAIWYP010000007">
    <property type="protein sequence ID" value="KAH3799909.1"/>
    <property type="molecule type" value="Genomic_DNA"/>
</dbReference>
<accession>A0A9D4J8C5</accession>
<sequence>MVEWCPVWACVLWACVLWGRCVVAPLKKGTLWAVNPCLKPDELCVFDAKL</sequence>
<gene>
    <name evidence="2" type="ORF">DPMN_153531</name>
</gene>